<dbReference type="InterPro" id="IPR050464">
    <property type="entry name" value="Zeta_carotene_desat/Oxidored"/>
</dbReference>
<dbReference type="Proteomes" id="UP000294063">
    <property type="component" value="Unassembled WGS sequence"/>
</dbReference>
<evidence type="ECO:0000313" key="5">
    <source>
        <dbReference type="Proteomes" id="UP000294166"/>
    </source>
</evidence>
<sequence length="419" mass="47864">MKKIAIVGSGISGLVCAYVLSRKYHVTLFEANDYIGGHTATKRVIAEGKEWDIDTGFIVFNDRTYPNFIELLSQLGIKGQESEMSFSVKNVISGLEYNGHNLNTLFAQRSNIFNTKFLSLISEILRFNKQCKELWEREHIDTDSTLGDMLYDDGYSTYFAEHYILPMGAAIWSSSLQDMKAFPLHFFIRFFHNHGLLDIANRPQWYVIPNGSSSYISPLIERFKDNIHLNSPVTGISRHSESVSLTIKNTEVHEFDEVILACHSNQSLAMLTDVTNREKEVLSKLTYQENEVVLHTDETLLPMQKRAWAAWNYHLDVTDKNRPSSVTYNMNILQGLNTEDTTFCVTLNNSPLINESKILGSYKYDHPVFNADTISSQQRRNEICGHNHTHFAGAYWYNGFHEDGVRSALDVCQRFGLSL</sequence>
<name>A0A4Q5KRK5_9GAMM</name>
<dbReference type="PANTHER" id="PTHR42923:SF17">
    <property type="entry name" value="AMINE OXIDASE DOMAIN-CONTAINING PROTEIN"/>
    <property type="match status" value="1"/>
</dbReference>
<dbReference type="Gene3D" id="3.50.50.60">
    <property type="entry name" value="FAD/NAD(P)-binding domain"/>
    <property type="match status" value="1"/>
</dbReference>
<evidence type="ECO:0000313" key="4">
    <source>
        <dbReference type="Proteomes" id="UP000294063"/>
    </source>
</evidence>
<dbReference type="Proteomes" id="UP000294166">
    <property type="component" value="Unassembled WGS sequence"/>
</dbReference>
<dbReference type="GO" id="GO:0016491">
    <property type="term" value="F:oxidoreductase activity"/>
    <property type="evidence" value="ECO:0007669"/>
    <property type="project" value="InterPro"/>
</dbReference>
<organism evidence="2 4">
    <name type="scientific">Aliivibrio finisterrensis</name>
    <dbReference type="NCBI Taxonomy" id="511998"/>
    <lineage>
        <taxon>Bacteria</taxon>
        <taxon>Pseudomonadati</taxon>
        <taxon>Pseudomonadota</taxon>
        <taxon>Gammaproteobacteria</taxon>
        <taxon>Vibrionales</taxon>
        <taxon>Vibrionaceae</taxon>
        <taxon>Aliivibrio</taxon>
    </lineage>
</organism>
<dbReference type="EMBL" id="SEZK01000028">
    <property type="protein sequence ID" value="RYU49695.1"/>
    <property type="molecule type" value="Genomic_DNA"/>
</dbReference>
<dbReference type="InterPro" id="IPR002937">
    <property type="entry name" value="Amino_oxidase"/>
</dbReference>
<dbReference type="InterPro" id="IPR036188">
    <property type="entry name" value="FAD/NAD-bd_sf"/>
</dbReference>
<proteinExistence type="predicted"/>
<dbReference type="SUPFAM" id="SSF51905">
    <property type="entry name" value="FAD/NAD(P)-binding domain"/>
    <property type="match status" value="1"/>
</dbReference>
<accession>A0A4Q5KRK5</accession>
<reference evidence="4 5" key="1">
    <citation type="submission" date="2019-02" db="EMBL/GenBank/DDBJ databases">
        <title>Genome sequences of Aliivibrio finisterrensis strains from farmed Atlantic salmon.</title>
        <authorList>
            <person name="Bowman J.P."/>
        </authorList>
    </citation>
    <scope>NUCLEOTIDE SEQUENCE [LARGE SCALE GENOMIC DNA]</scope>
    <source>
        <strain evidence="3 5">A21</strain>
        <strain evidence="2 4">A46</strain>
    </source>
</reference>
<gene>
    <name evidence="3" type="ORF">ERW53_16120</name>
    <name evidence="2" type="ORF">ERW57_14500</name>
</gene>
<dbReference type="PANTHER" id="PTHR42923">
    <property type="entry name" value="PROTOPORPHYRINOGEN OXIDASE"/>
    <property type="match status" value="1"/>
</dbReference>
<comment type="caution">
    <text evidence="2">The sequence shown here is derived from an EMBL/GenBank/DDBJ whole genome shotgun (WGS) entry which is preliminary data.</text>
</comment>
<evidence type="ECO:0000313" key="3">
    <source>
        <dbReference type="EMBL" id="RYU62301.1"/>
    </source>
</evidence>
<protein>
    <submittedName>
        <fullName evidence="2">FAD-dependent oxidoreductase</fullName>
    </submittedName>
</protein>
<dbReference type="RefSeq" id="WP_130048850.1">
    <property type="nucleotide sequence ID" value="NZ_SEZK01000028.1"/>
</dbReference>
<feature type="domain" description="Amine oxidase" evidence="1">
    <location>
        <begin position="11"/>
        <end position="268"/>
    </location>
</feature>
<evidence type="ECO:0000259" key="1">
    <source>
        <dbReference type="Pfam" id="PF01593"/>
    </source>
</evidence>
<evidence type="ECO:0000313" key="2">
    <source>
        <dbReference type="EMBL" id="RYU49695.1"/>
    </source>
</evidence>
<dbReference type="Pfam" id="PF01593">
    <property type="entry name" value="Amino_oxidase"/>
    <property type="match status" value="1"/>
</dbReference>
<keyword evidence="5" id="KW-1185">Reference proteome</keyword>
<dbReference type="EMBL" id="SEZN01000034">
    <property type="protein sequence ID" value="RYU62301.1"/>
    <property type="molecule type" value="Genomic_DNA"/>
</dbReference>
<dbReference type="AlphaFoldDB" id="A0A4Q5KRK5"/>